<accession>A0A6J3M272</accession>
<keyword evidence="2 4" id="KW-0853">WD repeat</keyword>
<evidence type="ECO:0000313" key="8">
    <source>
        <dbReference type="RefSeq" id="XP_033459044.1"/>
    </source>
</evidence>
<feature type="repeat" description="WD" evidence="4">
    <location>
        <begin position="460"/>
        <end position="499"/>
    </location>
</feature>
<dbReference type="CDD" id="cd00200">
    <property type="entry name" value="WD40"/>
    <property type="match status" value="1"/>
</dbReference>
<dbReference type="PANTHER" id="PTHR44129">
    <property type="entry name" value="WD REPEAT-CONTAINING PROTEIN POP1"/>
    <property type="match status" value="1"/>
</dbReference>
<feature type="compositionally biased region" description="Basic and acidic residues" evidence="5">
    <location>
        <begin position="202"/>
        <end position="216"/>
    </location>
</feature>
<dbReference type="InterPro" id="IPR050349">
    <property type="entry name" value="WD_LIS1/nudF_dynein_reg"/>
</dbReference>
<name>A0A6J3M272_9PEZI</name>
<feature type="compositionally biased region" description="Polar residues" evidence="5">
    <location>
        <begin position="157"/>
        <end position="166"/>
    </location>
</feature>
<feature type="region of interest" description="Disordered" evidence="5">
    <location>
        <begin position="699"/>
        <end position="750"/>
    </location>
</feature>
<organism evidence="8">
    <name type="scientific">Dissoconium aciculare CBS 342.82</name>
    <dbReference type="NCBI Taxonomy" id="1314786"/>
    <lineage>
        <taxon>Eukaryota</taxon>
        <taxon>Fungi</taxon>
        <taxon>Dikarya</taxon>
        <taxon>Ascomycota</taxon>
        <taxon>Pezizomycotina</taxon>
        <taxon>Dothideomycetes</taxon>
        <taxon>Dothideomycetidae</taxon>
        <taxon>Mycosphaerellales</taxon>
        <taxon>Dissoconiaceae</taxon>
        <taxon>Dissoconium</taxon>
    </lineage>
</organism>
<dbReference type="PROSITE" id="PS50082">
    <property type="entry name" value="WD_REPEATS_2"/>
    <property type="match status" value="5"/>
</dbReference>
<dbReference type="AlphaFoldDB" id="A0A6J3M272"/>
<dbReference type="Pfam" id="PF00400">
    <property type="entry name" value="WD40"/>
    <property type="match status" value="5"/>
</dbReference>
<proteinExistence type="inferred from homology"/>
<feature type="compositionally biased region" description="Polar residues" evidence="5">
    <location>
        <begin position="1"/>
        <end position="19"/>
    </location>
</feature>
<feature type="region of interest" description="Disordered" evidence="5">
    <location>
        <begin position="547"/>
        <end position="574"/>
    </location>
</feature>
<reference evidence="8" key="3">
    <citation type="submission" date="2025-08" db="UniProtKB">
        <authorList>
            <consortium name="RefSeq"/>
        </authorList>
    </citation>
    <scope>IDENTIFICATION</scope>
    <source>
        <strain evidence="8">CBS 342.82</strain>
    </source>
</reference>
<feature type="repeat" description="WD" evidence="4">
    <location>
        <begin position="266"/>
        <end position="305"/>
    </location>
</feature>
<feature type="repeat" description="WD" evidence="4">
    <location>
        <begin position="307"/>
        <end position="350"/>
    </location>
</feature>
<dbReference type="InterPro" id="IPR020472">
    <property type="entry name" value="WD40_PAC1"/>
</dbReference>
<dbReference type="InterPro" id="IPR019775">
    <property type="entry name" value="WD40_repeat_CS"/>
</dbReference>
<feature type="compositionally biased region" description="Acidic residues" evidence="5">
    <location>
        <begin position="190"/>
        <end position="201"/>
    </location>
</feature>
<dbReference type="Gene3D" id="2.130.10.10">
    <property type="entry name" value="YVTN repeat-like/Quinoprotein amine dehydrogenase"/>
    <property type="match status" value="1"/>
</dbReference>
<dbReference type="PROSITE" id="PS50294">
    <property type="entry name" value="WD_REPEATS_REGION"/>
    <property type="match status" value="4"/>
</dbReference>
<evidence type="ECO:0000256" key="1">
    <source>
        <dbReference type="ARBA" id="ARBA00007968"/>
    </source>
</evidence>
<dbReference type="SUPFAM" id="SSF50978">
    <property type="entry name" value="WD40 repeat-like"/>
    <property type="match status" value="1"/>
</dbReference>
<evidence type="ECO:0000313" key="7">
    <source>
        <dbReference type="Proteomes" id="UP000504637"/>
    </source>
</evidence>
<reference evidence="8" key="1">
    <citation type="submission" date="2020-01" db="EMBL/GenBank/DDBJ databases">
        <authorList>
            <consortium name="DOE Joint Genome Institute"/>
            <person name="Haridas S."/>
            <person name="Albert R."/>
            <person name="Binder M."/>
            <person name="Bloem J."/>
            <person name="Labutti K."/>
            <person name="Salamov A."/>
            <person name="Andreopoulos B."/>
            <person name="Baker S.E."/>
            <person name="Barry K."/>
            <person name="Bills G."/>
            <person name="Bluhm B.H."/>
            <person name="Cannon C."/>
            <person name="Castanera R."/>
            <person name="Culley D.E."/>
            <person name="Daum C."/>
            <person name="Ezra D."/>
            <person name="Gonzalez J.B."/>
            <person name="Henrissat B."/>
            <person name="Kuo A."/>
            <person name="Liang C."/>
            <person name="Lipzen A."/>
            <person name="Lutzoni F."/>
            <person name="Magnuson J."/>
            <person name="Mondo S."/>
            <person name="Nolan M."/>
            <person name="Ohm R."/>
            <person name="Pangilinan J."/>
            <person name="Park H.-J."/>
            <person name="Ramirez L."/>
            <person name="Alfaro M."/>
            <person name="Sun H."/>
            <person name="Tritt A."/>
            <person name="Yoshinaga Y."/>
            <person name="Zwiers L.-H."/>
            <person name="Turgeon B.G."/>
            <person name="Goodwin S.B."/>
            <person name="Spatafora J.W."/>
            <person name="Crous P.W."/>
            <person name="Grigoriev I.V."/>
        </authorList>
    </citation>
    <scope>NUCLEOTIDE SEQUENCE</scope>
    <source>
        <strain evidence="8">CBS 342.82</strain>
    </source>
</reference>
<reference evidence="8" key="2">
    <citation type="submission" date="2020-04" db="EMBL/GenBank/DDBJ databases">
        <authorList>
            <consortium name="NCBI Genome Project"/>
        </authorList>
    </citation>
    <scope>NUCLEOTIDE SEQUENCE</scope>
    <source>
        <strain evidence="8">CBS 342.82</strain>
    </source>
</reference>
<evidence type="ECO:0000256" key="4">
    <source>
        <dbReference type="PROSITE-ProRule" id="PRU00221"/>
    </source>
</evidence>
<dbReference type="InterPro" id="IPR036322">
    <property type="entry name" value="WD40_repeat_dom_sf"/>
</dbReference>
<dbReference type="RefSeq" id="XP_033459044.1">
    <property type="nucleotide sequence ID" value="XM_033601499.1"/>
</dbReference>
<dbReference type="SMART" id="SM00320">
    <property type="entry name" value="WD40"/>
    <property type="match status" value="7"/>
</dbReference>
<dbReference type="PROSITE" id="PS00678">
    <property type="entry name" value="WD_REPEATS_1"/>
    <property type="match status" value="2"/>
</dbReference>
<feature type="compositionally biased region" description="Basic residues" evidence="5">
    <location>
        <begin position="724"/>
        <end position="741"/>
    </location>
</feature>
<feature type="region of interest" description="Disordered" evidence="5">
    <location>
        <begin position="157"/>
        <end position="228"/>
    </location>
</feature>
<feature type="repeat" description="WD" evidence="4">
    <location>
        <begin position="352"/>
        <end position="382"/>
    </location>
</feature>
<feature type="repeat" description="WD" evidence="4">
    <location>
        <begin position="420"/>
        <end position="459"/>
    </location>
</feature>
<dbReference type="SMART" id="SM00256">
    <property type="entry name" value="FBOX"/>
    <property type="match status" value="1"/>
</dbReference>
<dbReference type="Proteomes" id="UP000504637">
    <property type="component" value="Unplaced"/>
</dbReference>
<dbReference type="OrthoDB" id="19711at2759"/>
<dbReference type="InterPro" id="IPR015943">
    <property type="entry name" value="WD40/YVTN_repeat-like_dom_sf"/>
</dbReference>
<dbReference type="Pfam" id="PF12937">
    <property type="entry name" value="F-box-like"/>
    <property type="match status" value="1"/>
</dbReference>
<evidence type="ECO:0000256" key="2">
    <source>
        <dbReference type="ARBA" id="ARBA00022574"/>
    </source>
</evidence>
<dbReference type="SUPFAM" id="SSF81383">
    <property type="entry name" value="F-box domain"/>
    <property type="match status" value="1"/>
</dbReference>
<evidence type="ECO:0000256" key="3">
    <source>
        <dbReference type="ARBA" id="ARBA00022737"/>
    </source>
</evidence>
<feature type="region of interest" description="Disordered" evidence="5">
    <location>
        <begin position="1"/>
        <end position="34"/>
    </location>
</feature>
<comment type="similarity">
    <text evidence="1">Belongs to the WD repeat MET30/SCONB/SCON-2 family.</text>
</comment>
<dbReference type="Gene3D" id="1.20.1280.50">
    <property type="match status" value="1"/>
</dbReference>
<evidence type="ECO:0000256" key="5">
    <source>
        <dbReference type="SAM" id="MobiDB-lite"/>
    </source>
</evidence>
<dbReference type="GeneID" id="54359299"/>
<dbReference type="InterPro" id="IPR001680">
    <property type="entry name" value="WD40_rpt"/>
</dbReference>
<gene>
    <name evidence="8" type="ORF">K489DRAFT_320888</name>
</gene>
<keyword evidence="7" id="KW-1185">Reference proteome</keyword>
<dbReference type="InterPro" id="IPR036047">
    <property type="entry name" value="F-box-like_dom_sf"/>
</dbReference>
<protein>
    <submittedName>
        <fullName evidence="8">WD40 repeat-like protein</fullName>
    </submittedName>
</protein>
<sequence length="797" mass="88297">MRHQQSLPDESYASDTNSAAGADEEMLTQSDHAPSTASQLLKSISGLPESERIVLVQHMLRTFPVARLVEFHEHLATMVYFDPVSKLPNELILHTFSNLSPHDLLTCSLVSRGWRERALDERLWRDCFSREGWDMDTAKFREHERSARSFGFTSASRRLNDESNSSAKREGRKRPRDEAFNDNGKQPIADEVEDHDMDFDENDHMEGVKSSSEDGRASSSEKGVIASTSPSKFSWPWIYKQRRLLERNWEKGKYASFRLPHPQHEHEGHTECVYTIQHIGDTLVSGSRDASIRIWDLSTYRLKAKPLYGHDASVLCLQFDDRPEEDIIISGGSDNYVIVWKFSTGEIIKKMTDAHTESVLNLRFDERYLVTCSKDKTIKIWNRKEISNTDPIIPMRAINAFANMDIIPPLTLLDAFGGSRDGHGAAVNAVQIHGDIIVSASGDRCVKAWNIHTGYPMKKYEGHTKGIACVQFDGRRVVSGSSDNTVRIFDYETYQEIACLDGHSDLVRTVQARFGDLRIISDEELHAQARQVDANFRRAAAAGAIEERKISRRGPGRNAGSSDPNKVLSLGNKIPPGGGGSKWARIVSGSYDETVIVWKRDGEGNWKPNQRLHQGMLPNTRAAAAARSGAAFQPAITPALAVYPLTAADAAAQQAQVQQAQIRQQAATAALAQRQQAQQQLAAPAAGPSTASRPILAQTAVGPGTQGPSIATAAPAPGPANLQPHHHHHGHHHHHHHHHRNPAAAAAARAESNRVFKLQFDARRIIACSQNRVIVGWDFAAGNKDLEMIGDWSSETP</sequence>
<dbReference type="PRINTS" id="PR00320">
    <property type="entry name" value="GPROTEINBRPT"/>
</dbReference>
<evidence type="ECO:0000259" key="6">
    <source>
        <dbReference type="PROSITE" id="PS50181"/>
    </source>
</evidence>
<dbReference type="PROSITE" id="PS50181">
    <property type="entry name" value="FBOX"/>
    <property type="match status" value="1"/>
</dbReference>
<keyword evidence="3" id="KW-0677">Repeat</keyword>
<feature type="domain" description="F-box" evidence="6">
    <location>
        <begin position="81"/>
        <end position="127"/>
    </location>
</feature>
<dbReference type="InterPro" id="IPR001810">
    <property type="entry name" value="F-box_dom"/>
</dbReference>